<protein>
    <submittedName>
        <fullName evidence="1">Uncharacterized protein</fullName>
    </submittedName>
</protein>
<gene>
    <name evidence="1" type="ORF">ES332_D02G066500v1</name>
</gene>
<dbReference type="EMBL" id="CM017624">
    <property type="protein sequence ID" value="TYH82514.1"/>
    <property type="molecule type" value="Genomic_DNA"/>
</dbReference>
<accession>A0A5D2LTZ6</accession>
<dbReference type="EMBL" id="CM017624">
    <property type="protein sequence ID" value="TYH82513.1"/>
    <property type="molecule type" value="Genomic_DNA"/>
</dbReference>
<keyword evidence="2" id="KW-1185">Reference proteome</keyword>
<evidence type="ECO:0000313" key="1">
    <source>
        <dbReference type="EMBL" id="TYH82513.1"/>
    </source>
</evidence>
<name>A0A5D2LTZ6_GOSTO</name>
<dbReference type="Proteomes" id="UP000322667">
    <property type="component" value="Chromosome D02"/>
</dbReference>
<proteinExistence type="predicted"/>
<evidence type="ECO:0000313" key="2">
    <source>
        <dbReference type="Proteomes" id="UP000322667"/>
    </source>
</evidence>
<dbReference type="AlphaFoldDB" id="A0A5D2LTZ6"/>
<organism evidence="1 2">
    <name type="scientific">Gossypium tomentosum</name>
    <name type="common">Hawaiian cotton</name>
    <name type="synonym">Gossypium sandvicense</name>
    <dbReference type="NCBI Taxonomy" id="34277"/>
    <lineage>
        <taxon>Eukaryota</taxon>
        <taxon>Viridiplantae</taxon>
        <taxon>Streptophyta</taxon>
        <taxon>Embryophyta</taxon>
        <taxon>Tracheophyta</taxon>
        <taxon>Spermatophyta</taxon>
        <taxon>Magnoliopsida</taxon>
        <taxon>eudicotyledons</taxon>
        <taxon>Gunneridae</taxon>
        <taxon>Pentapetalae</taxon>
        <taxon>rosids</taxon>
        <taxon>malvids</taxon>
        <taxon>Malvales</taxon>
        <taxon>Malvaceae</taxon>
        <taxon>Malvoideae</taxon>
        <taxon>Gossypium</taxon>
    </lineage>
</organism>
<reference evidence="1 2" key="1">
    <citation type="submission" date="2019-07" db="EMBL/GenBank/DDBJ databases">
        <title>WGS assembly of Gossypium tomentosum.</title>
        <authorList>
            <person name="Chen Z.J."/>
            <person name="Sreedasyam A."/>
            <person name="Ando A."/>
            <person name="Song Q."/>
            <person name="De L."/>
            <person name="Hulse-Kemp A."/>
            <person name="Ding M."/>
            <person name="Ye W."/>
            <person name="Kirkbride R."/>
            <person name="Jenkins J."/>
            <person name="Plott C."/>
            <person name="Lovell J."/>
            <person name="Lin Y.-M."/>
            <person name="Vaughn R."/>
            <person name="Liu B."/>
            <person name="Li W."/>
            <person name="Simpson S."/>
            <person name="Scheffler B."/>
            <person name="Saski C."/>
            <person name="Grover C."/>
            <person name="Hu G."/>
            <person name="Conover J."/>
            <person name="Carlson J."/>
            <person name="Shu S."/>
            <person name="Boston L."/>
            <person name="Williams M."/>
            <person name="Peterson D."/>
            <person name="Mcgee K."/>
            <person name="Jones D."/>
            <person name="Wendel J."/>
            <person name="Stelly D."/>
            <person name="Grimwood J."/>
            <person name="Schmutz J."/>
        </authorList>
    </citation>
    <scope>NUCLEOTIDE SEQUENCE [LARGE SCALE GENOMIC DNA]</scope>
    <source>
        <strain evidence="1">7179.01</strain>
    </source>
</reference>
<sequence length="66" mass="7295">MQLWVHLIQSCISMNLTKPLVLKFPTISSCKPPPISIVTGFCNRVVSSFIGEISCYGKLLSLPPFI</sequence>